<comment type="subcellular location">
    <subcellularLocation>
        <location evidence="1">Cell membrane</location>
        <topology evidence="1">Multi-pass membrane protein</topology>
    </subcellularLocation>
</comment>
<evidence type="ECO:0000313" key="7">
    <source>
        <dbReference type="EMBL" id="WFD11892.1"/>
    </source>
</evidence>
<dbReference type="Pfam" id="PF01810">
    <property type="entry name" value="LysE"/>
    <property type="match status" value="1"/>
</dbReference>
<dbReference type="EMBL" id="CP120733">
    <property type="protein sequence ID" value="WFD11892.1"/>
    <property type="molecule type" value="Genomic_DNA"/>
</dbReference>
<feature type="transmembrane region" description="Helical" evidence="6">
    <location>
        <begin position="39"/>
        <end position="61"/>
    </location>
</feature>
<evidence type="ECO:0000256" key="1">
    <source>
        <dbReference type="ARBA" id="ARBA00004651"/>
    </source>
</evidence>
<keyword evidence="8" id="KW-1185">Reference proteome</keyword>
<accession>A0ABY8EJD8</accession>
<keyword evidence="5 6" id="KW-0472">Membrane</keyword>
<evidence type="ECO:0000256" key="3">
    <source>
        <dbReference type="ARBA" id="ARBA00022692"/>
    </source>
</evidence>
<organism evidence="7 8">
    <name type="scientific">Tepidibacter hydrothermalis</name>
    <dbReference type="NCBI Taxonomy" id="3036126"/>
    <lineage>
        <taxon>Bacteria</taxon>
        <taxon>Bacillati</taxon>
        <taxon>Bacillota</taxon>
        <taxon>Clostridia</taxon>
        <taxon>Peptostreptococcales</taxon>
        <taxon>Peptostreptococcaceae</taxon>
        <taxon>Tepidibacter</taxon>
    </lineage>
</organism>
<evidence type="ECO:0000256" key="6">
    <source>
        <dbReference type="SAM" id="Phobius"/>
    </source>
</evidence>
<feature type="transmembrane region" description="Helical" evidence="6">
    <location>
        <begin position="115"/>
        <end position="134"/>
    </location>
</feature>
<gene>
    <name evidence="7" type="ORF">P4S50_07395</name>
</gene>
<protein>
    <submittedName>
        <fullName evidence="7">LysE family transporter</fullName>
    </submittedName>
</protein>
<dbReference type="PANTHER" id="PTHR30086:SF20">
    <property type="entry name" value="ARGININE EXPORTER PROTEIN ARGO-RELATED"/>
    <property type="match status" value="1"/>
</dbReference>
<evidence type="ECO:0000256" key="2">
    <source>
        <dbReference type="ARBA" id="ARBA00022475"/>
    </source>
</evidence>
<dbReference type="RefSeq" id="WP_277734107.1">
    <property type="nucleotide sequence ID" value="NZ_CP120733.1"/>
</dbReference>
<dbReference type="InterPro" id="IPR001123">
    <property type="entry name" value="LeuE-type"/>
</dbReference>
<sequence length="202" mass="22274">MILKGFRFGMILQIAVGPVCLFIFHTAVTSGFFTALIGVLGIAIIDAIYILAAIFGIGIIICKHEKMKDIIKYFGASVLIMFGISTILEFFGFYLIPNLNFLSKQSMESVFLKTIVLTLSNPLTILFWVGVFSTKVSEENMNQKDMYYFGLGAVISTMTFLTIISIMGSFINNFLDSIIINALNFIVGLVLIAFGIKTAVKS</sequence>
<dbReference type="PANTHER" id="PTHR30086">
    <property type="entry name" value="ARGININE EXPORTER PROTEIN ARGO"/>
    <property type="match status" value="1"/>
</dbReference>
<proteinExistence type="predicted"/>
<feature type="transmembrane region" description="Helical" evidence="6">
    <location>
        <begin position="177"/>
        <end position="196"/>
    </location>
</feature>
<reference evidence="7 8" key="1">
    <citation type="submission" date="2023-03" db="EMBL/GenBank/DDBJ databases">
        <title>Complete genome sequence of Tepidibacter sp. SWIR-1, isolated from a deep-sea hydrothermal vent.</title>
        <authorList>
            <person name="Li X."/>
        </authorList>
    </citation>
    <scope>NUCLEOTIDE SEQUENCE [LARGE SCALE GENOMIC DNA]</scope>
    <source>
        <strain evidence="7 8">SWIR-1</strain>
    </source>
</reference>
<keyword evidence="3 6" id="KW-0812">Transmembrane</keyword>
<keyword evidence="2" id="KW-1003">Cell membrane</keyword>
<keyword evidence="4 6" id="KW-1133">Transmembrane helix</keyword>
<name>A0ABY8EJD8_9FIRM</name>
<feature type="transmembrane region" description="Helical" evidence="6">
    <location>
        <begin position="146"/>
        <end position="171"/>
    </location>
</feature>
<evidence type="ECO:0000313" key="8">
    <source>
        <dbReference type="Proteomes" id="UP001222800"/>
    </source>
</evidence>
<evidence type="ECO:0000256" key="5">
    <source>
        <dbReference type="ARBA" id="ARBA00023136"/>
    </source>
</evidence>
<feature type="transmembrane region" description="Helical" evidence="6">
    <location>
        <begin position="12"/>
        <end position="33"/>
    </location>
</feature>
<evidence type="ECO:0000256" key="4">
    <source>
        <dbReference type="ARBA" id="ARBA00022989"/>
    </source>
</evidence>
<dbReference type="Proteomes" id="UP001222800">
    <property type="component" value="Chromosome"/>
</dbReference>
<feature type="transmembrane region" description="Helical" evidence="6">
    <location>
        <begin position="73"/>
        <end position="95"/>
    </location>
</feature>